<dbReference type="AlphaFoldDB" id="A0AB35U5N9"/>
<feature type="transmembrane region" description="Helical" evidence="1">
    <location>
        <begin position="71"/>
        <end position="91"/>
    </location>
</feature>
<keyword evidence="1" id="KW-0812">Transmembrane</keyword>
<organism evidence="2 3">
    <name type="scientific">Grylomicrobium aquisgranensis</name>
    <dbReference type="NCBI Taxonomy" id="2926318"/>
    <lineage>
        <taxon>Bacteria</taxon>
        <taxon>Bacillati</taxon>
        <taxon>Bacillota</taxon>
        <taxon>Erysipelotrichia</taxon>
        <taxon>Erysipelotrichales</taxon>
        <taxon>Erysipelotrichaceae</taxon>
        <taxon>Grylomicrobium</taxon>
    </lineage>
</organism>
<sequence length="139" mass="15286">MIIYNGGNLDRNSRFILCIFLGLAASIGLGIVYGAVQSVIHIEIEYVYIFLGYLIGEMLQKLGHGVTMKYSVLGAVLAIICIVTGDFVSVFGNQVWAALGSVSAWRMLVMLRFGSLWAILGLVFRVLTVVTAYRTSRIF</sequence>
<comment type="caution">
    <text evidence="2">The sequence shown here is derived from an EMBL/GenBank/DDBJ whole genome shotgun (WGS) entry which is preliminary data.</text>
</comment>
<dbReference type="EMBL" id="JALBUR010000031">
    <property type="protein sequence ID" value="MDX8420309.1"/>
    <property type="molecule type" value="Genomic_DNA"/>
</dbReference>
<protein>
    <submittedName>
        <fullName evidence="2">Uncharacterized protein</fullName>
    </submittedName>
</protein>
<accession>A0AB35U5N9</accession>
<reference evidence="2 3" key="1">
    <citation type="submission" date="2022-03" db="EMBL/GenBank/DDBJ databases">
        <title>Novel taxa within the pig intestine.</title>
        <authorList>
            <person name="Wylensek D."/>
            <person name="Bishof K."/>
            <person name="Afrizal A."/>
            <person name="Clavel T."/>
        </authorList>
    </citation>
    <scope>NUCLEOTIDE SEQUENCE [LARGE SCALE GENOMIC DNA]</scope>
    <source>
        <strain evidence="2 3">CLA-KB-P133</strain>
    </source>
</reference>
<feature type="transmembrane region" description="Helical" evidence="1">
    <location>
        <begin position="39"/>
        <end position="59"/>
    </location>
</feature>
<evidence type="ECO:0000313" key="2">
    <source>
        <dbReference type="EMBL" id="MDX8420309.1"/>
    </source>
</evidence>
<keyword evidence="1" id="KW-1133">Transmembrane helix</keyword>
<dbReference type="RefSeq" id="WP_370596477.1">
    <property type="nucleotide sequence ID" value="NZ_JALBUR010000031.1"/>
</dbReference>
<evidence type="ECO:0000256" key="1">
    <source>
        <dbReference type="SAM" id="Phobius"/>
    </source>
</evidence>
<gene>
    <name evidence="2" type="ORF">MOZ60_09445</name>
</gene>
<feature type="transmembrane region" description="Helical" evidence="1">
    <location>
        <begin position="111"/>
        <end position="133"/>
    </location>
</feature>
<keyword evidence="1" id="KW-0472">Membrane</keyword>
<keyword evidence="3" id="KW-1185">Reference proteome</keyword>
<evidence type="ECO:0000313" key="3">
    <source>
        <dbReference type="Proteomes" id="UP001286174"/>
    </source>
</evidence>
<name>A0AB35U5N9_9FIRM</name>
<feature type="transmembrane region" description="Helical" evidence="1">
    <location>
        <begin position="12"/>
        <end position="33"/>
    </location>
</feature>
<proteinExistence type="predicted"/>
<dbReference type="Proteomes" id="UP001286174">
    <property type="component" value="Unassembled WGS sequence"/>
</dbReference>